<dbReference type="Proteomes" id="UP000062645">
    <property type="component" value="Chromosome"/>
</dbReference>
<evidence type="ECO:0000313" key="2">
    <source>
        <dbReference type="Proteomes" id="UP000062645"/>
    </source>
</evidence>
<evidence type="ECO:0000313" key="1">
    <source>
        <dbReference type="EMBL" id="ALF53948.1"/>
    </source>
</evidence>
<dbReference type="PATRIC" id="fig|224013.5.peg.3752"/>
<dbReference type="EMBL" id="CP012036">
    <property type="protein sequence ID" value="ALF53948.1"/>
    <property type="molecule type" value="Genomic_DNA"/>
</dbReference>
<dbReference type="STRING" id="224013.ACX27_15555"/>
<dbReference type="PANTHER" id="PTHR13192:SF3">
    <property type="entry name" value="COBALAMIN TRAFFICKING PROTEIN CBLD"/>
    <property type="match status" value="1"/>
</dbReference>
<dbReference type="PANTHER" id="PTHR13192">
    <property type="entry name" value="MY011 PROTEIN"/>
    <property type="match status" value="1"/>
</dbReference>
<keyword evidence="2" id="KW-1185">Reference proteome</keyword>
<dbReference type="GO" id="GO:0009235">
    <property type="term" value="P:cobalamin metabolic process"/>
    <property type="evidence" value="ECO:0007669"/>
    <property type="project" value="InterPro"/>
</dbReference>
<protein>
    <recommendedName>
        <fullName evidence="3">Methylmalonic aciduria and homocystinuria type D protein</fullName>
    </recommendedName>
</protein>
<reference evidence="1 2" key="2">
    <citation type="journal article" date="2016" name="Genome Announc.">
        <title>Draft Genome Sequence of the N2-Fixing Cyanobacterium Nostoc piscinale CENA21, Isolated from the Brazilian Amazon Floodplain.</title>
        <authorList>
            <person name="Leao T."/>
            <person name="Guimaraes P.I."/>
            <person name="de Melo A.G."/>
            <person name="Ramos R.T."/>
            <person name="Leao P.N."/>
            <person name="Silva A."/>
            <person name="Fiore M.F."/>
            <person name="Schneider M.P."/>
        </authorList>
    </citation>
    <scope>NUCLEOTIDE SEQUENCE [LARGE SCALE GENOMIC DNA]</scope>
    <source>
        <strain evidence="1 2">CENA21</strain>
    </source>
</reference>
<gene>
    <name evidence="1" type="ORF">ACX27_15555</name>
</gene>
<sequence length="187" mass="21173">MNLVNYPSVYISEQTSPINLTGDMGQAVQISIHAPSQYICTNCERILPDWKQEPFFWVVIVLQRSQFPLVESTKEIETEKQKLRQRFMGFGCDVAFELRDRGYFSDLIDPRTGYPLLSRPGAMPHNDTAVVKALLGYPVIKNKCCVLVHPIWGTAVYPSVLISAAPPTLIEFVTKEIACQHGWEEEV</sequence>
<accession>A0A0M4SLT6</accession>
<name>A0A0M4SLT6_9NOSO</name>
<dbReference type="Pfam" id="PF10229">
    <property type="entry name" value="MMADHC"/>
    <property type="match status" value="1"/>
</dbReference>
<dbReference type="AlphaFoldDB" id="A0A0M4SLT6"/>
<evidence type="ECO:0008006" key="3">
    <source>
        <dbReference type="Google" id="ProtNLM"/>
    </source>
</evidence>
<dbReference type="KEGG" id="npz:ACX27_15555"/>
<organism evidence="1 2">
    <name type="scientific">Nostoc piscinale CENA21</name>
    <dbReference type="NCBI Taxonomy" id="224013"/>
    <lineage>
        <taxon>Bacteria</taxon>
        <taxon>Bacillati</taxon>
        <taxon>Cyanobacteriota</taxon>
        <taxon>Cyanophyceae</taxon>
        <taxon>Nostocales</taxon>
        <taxon>Nostocaceae</taxon>
        <taxon>Nostoc</taxon>
    </lineage>
</organism>
<reference evidence="2" key="1">
    <citation type="submission" date="2015-07" db="EMBL/GenBank/DDBJ databases">
        <title>Genome Of Nitrogen-Fixing Cyanobacterium Nostoc piscinale CENA21 From Solimoes/Amazon River Floodplain Sediments And Comparative Genomics To Uncover Biosynthetic Natural Products Potential.</title>
        <authorList>
            <person name="Leao T.F."/>
            <person name="Leao P.N."/>
            <person name="Guimaraes P.I."/>
            <person name="de Melo A.G.C."/>
            <person name="Ramos R.T.J."/>
            <person name="Silva A."/>
            <person name="Fiore M.F."/>
            <person name="Schneider M.P.C."/>
        </authorList>
    </citation>
    <scope>NUCLEOTIDE SEQUENCE [LARGE SCALE GENOMIC DNA]</scope>
    <source>
        <strain evidence="2">CENA21</strain>
    </source>
</reference>
<dbReference type="InterPro" id="IPR019362">
    <property type="entry name" value="MMADHC"/>
</dbReference>
<proteinExistence type="predicted"/>